<proteinExistence type="predicted"/>
<keyword evidence="2" id="KW-1185">Reference proteome</keyword>
<protein>
    <submittedName>
        <fullName evidence="1">Uncharacterized protein</fullName>
    </submittedName>
</protein>
<organism evidence="1 2">
    <name type="scientific">Leptidea sinapis</name>
    <dbReference type="NCBI Taxonomy" id="189913"/>
    <lineage>
        <taxon>Eukaryota</taxon>
        <taxon>Metazoa</taxon>
        <taxon>Ecdysozoa</taxon>
        <taxon>Arthropoda</taxon>
        <taxon>Hexapoda</taxon>
        <taxon>Insecta</taxon>
        <taxon>Pterygota</taxon>
        <taxon>Neoptera</taxon>
        <taxon>Endopterygota</taxon>
        <taxon>Lepidoptera</taxon>
        <taxon>Glossata</taxon>
        <taxon>Ditrysia</taxon>
        <taxon>Papilionoidea</taxon>
        <taxon>Pieridae</taxon>
        <taxon>Dismorphiinae</taxon>
        <taxon>Leptidea</taxon>
    </lineage>
</organism>
<evidence type="ECO:0000313" key="2">
    <source>
        <dbReference type="Proteomes" id="UP000324832"/>
    </source>
</evidence>
<reference evidence="1 2" key="1">
    <citation type="submission" date="2017-07" db="EMBL/GenBank/DDBJ databases">
        <authorList>
            <person name="Talla V."/>
            <person name="Backstrom N."/>
        </authorList>
    </citation>
    <scope>NUCLEOTIDE SEQUENCE [LARGE SCALE GENOMIC DNA]</scope>
</reference>
<sequence length="78" mass="9023">MFVVNIKIHSENIIKHVDGVEFDKISRGTLLQILSAFEDNIKSSTKWAKEKPLFKAKFSNNKHTYPHLYPPSLIKKLV</sequence>
<gene>
    <name evidence="1" type="ORF">LSINAPIS_LOCUS13915</name>
</gene>
<name>A0A5E4R074_9NEOP</name>
<dbReference type="AlphaFoldDB" id="A0A5E4R074"/>
<accession>A0A5E4R074</accession>
<evidence type="ECO:0000313" key="1">
    <source>
        <dbReference type="EMBL" id="VVD04076.1"/>
    </source>
</evidence>
<dbReference type="Proteomes" id="UP000324832">
    <property type="component" value="Unassembled WGS sequence"/>
</dbReference>
<dbReference type="EMBL" id="FZQP02006826">
    <property type="protein sequence ID" value="VVD04076.1"/>
    <property type="molecule type" value="Genomic_DNA"/>
</dbReference>